<dbReference type="InterPro" id="IPR000683">
    <property type="entry name" value="Gfo/Idh/MocA-like_OxRdtase_N"/>
</dbReference>
<dbReference type="EC" id="1.1.1.179" evidence="3"/>
<evidence type="ECO:0000259" key="6">
    <source>
        <dbReference type="Pfam" id="PF01408"/>
    </source>
</evidence>
<evidence type="ECO:0000256" key="5">
    <source>
        <dbReference type="ARBA" id="ARBA00049233"/>
    </source>
</evidence>
<evidence type="ECO:0000259" key="7">
    <source>
        <dbReference type="Pfam" id="PF22725"/>
    </source>
</evidence>
<dbReference type="Proteomes" id="UP001530400">
    <property type="component" value="Unassembled WGS sequence"/>
</dbReference>
<evidence type="ECO:0000256" key="3">
    <source>
        <dbReference type="ARBA" id="ARBA00038984"/>
    </source>
</evidence>
<feature type="domain" description="Gfo/Idh/MocA-like oxidoreductase N-terminal" evidence="6">
    <location>
        <begin position="107"/>
        <end position="225"/>
    </location>
</feature>
<accession>A0ABD3MMX8</accession>
<proteinExistence type="inferred from homology"/>
<dbReference type="AlphaFoldDB" id="A0ABD3MMX8"/>
<sequence length="563" mass="63312">MTLVQFATESTPLSTCDNAAPPVHHRRCIRLICLTTTYFIAVIALLSPRSFTVHDVHVSSSIRQDVDQSNAPQRMSLMQPSPEFYLPALNPKEMLGSSEKKQQQQGLRWGILGLGRIAHDFTSALLVSGCNVTAVASTSLARSKEFARHFSIPTYYTTYEALASDPNVDIVYIATTNNNHKNPTLLMLRNNKNVLVEKPTTVTYEDAVIMYREARERGLFLMTNHWTRFFPLIQYLRRTFLTTPYSNNNNNYDPERRFLKQQTNEHNLGKVMAMKGDFSFVTPLSPSDRFLNHSLGGGVTLDIGCYLIELALLAAYDHHNTTSLHHEMKKKVAAATANNIHPDGIEATGHGIMFNGVEFPVDVESSFSLRWGGGNYGVWNGECPSNDETECDTISIGGEGTKTLKHNNNADLEHKFSMIASFQASFRRPSTFEVEYVFEHGRIVIAGPGNCPSEMRIYEYEQYGPLKRETVVLFPLPSIKNELVKRYGTPFYPRAEGFVYVIDAIEKCMAEKGVPGSGSTSRGEEEQWVMDEGCLEMPENTMEEQLVTVEVTENVLKEMGYFD</sequence>
<dbReference type="InterPro" id="IPR036291">
    <property type="entry name" value="NAD(P)-bd_dom_sf"/>
</dbReference>
<protein>
    <recommendedName>
        <fullName evidence="3">D-xylose 1-dehydrogenase (NADP(+), D-xylono-1,5-lactone-forming)</fullName>
        <ecNumber evidence="3">1.1.1.179</ecNumber>
    </recommendedName>
    <alternativeName>
        <fullName evidence="4">D-xylose-NADP dehydrogenase</fullName>
    </alternativeName>
</protein>
<evidence type="ECO:0000256" key="4">
    <source>
        <dbReference type="ARBA" id="ARBA00042988"/>
    </source>
</evidence>
<evidence type="ECO:0000313" key="9">
    <source>
        <dbReference type="Proteomes" id="UP001530400"/>
    </source>
</evidence>
<comment type="catalytic activity">
    <reaction evidence="5">
        <text>D-xylose + NADP(+) = D-xylono-1,5-lactone + NADPH + H(+)</text>
        <dbReference type="Rhea" id="RHEA:22000"/>
        <dbReference type="ChEBI" id="CHEBI:15378"/>
        <dbReference type="ChEBI" id="CHEBI:15867"/>
        <dbReference type="ChEBI" id="CHEBI:53455"/>
        <dbReference type="ChEBI" id="CHEBI:57783"/>
        <dbReference type="ChEBI" id="CHEBI:58349"/>
        <dbReference type="EC" id="1.1.1.179"/>
    </reaction>
</comment>
<dbReference type="Gene3D" id="3.40.50.720">
    <property type="entry name" value="NAD(P)-binding Rossmann-like Domain"/>
    <property type="match status" value="1"/>
</dbReference>
<keyword evidence="2" id="KW-0560">Oxidoreductase</keyword>
<evidence type="ECO:0000256" key="1">
    <source>
        <dbReference type="ARBA" id="ARBA00010928"/>
    </source>
</evidence>
<dbReference type="InterPro" id="IPR050984">
    <property type="entry name" value="Gfo/Idh/MocA_domain"/>
</dbReference>
<comment type="caution">
    <text evidence="8">The sequence shown here is derived from an EMBL/GenBank/DDBJ whole genome shotgun (WGS) entry which is preliminary data.</text>
</comment>
<keyword evidence="9" id="KW-1185">Reference proteome</keyword>
<dbReference type="GO" id="GO:0047837">
    <property type="term" value="F:D-xylose 1-dehydrogenase (NADP+) activity"/>
    <property type="evidence" value="ECO:0007669"/>
    <property type="project" value="UniProtKB-EC"/>
</dbReference>
<evidence type="ECO:0000256" key="2">
    <source>
        <dbReference type="ARBA" id="ARBA00023002"/>
    </source>
</evidence>
<dbReference type="SUPFAM" id="SSF55347">
    <property type="entry name" value="Glyceraldehyde-3-phosphate dehydrogenase-like, C-terminal domain"/>
    <property type="match status" value="1"/>
</dbReference>
<reference evidence="8 9" key="1">
    <citation type="submission" date="2024-10" db="EMBL/GenBank/DDBJ databases">
        <title>Updated reference genomes for cyclostephanoid diatoms.</title>
        <authorList>
            <person name="Roberts W.R."/>
            <person name="Alverson A.J."/>
        </authorList>
    </citation>
    <scope>NUCLEOTIDE SEQUENCE [LARGE SCALE GENOMIC DNA]</scope>
    <source>
        <strain evidence="8 9">AJA010-31</strain>
    </source>
</reference>
<name>A0ABD3MMX8_9STRA</name>
<dbReference type="InterPro" id="IPR055170">
    <property type="entry name" value="GFO_IDH_MocA-like_dom"/>
</dbReference>
<feature type="domain" description="GFO/IDH/MocA-like oxidoreductase" evidence="7">
    <location>
        <begin position="259"/>
        <end position="315"/>
    </location>
</feature>
<dbReference type="PANTHER" id="PTHR22604">
    <property type="entry name" value="OXIDOREDUCTASES"/>
    <property type="match status" value="1"/>
</dbReference>
<dbReference type="PANTHER" id="PTHR22604:SF105">
    <property type="entry name" value="TRANS-1,2-DIHYDROBENZENE-1,2-DIOL DEHYDROGENASE"/>
    <property type="match status" value="1"/>
</dbReference>
<comment type="similarity">
    <text evidence="1">Belongs to the Gfo/Idh/MocA family.</text>
</comment>
<dbReference type="SUPFAM" id="SSF51735">
    <property type="entry name" value="NAD(P)-binding Rossmann-fold domains"/>
    <property type="match status" value="1"/>
</dbReference>
<organism evidence="8 9">
    <name type="scientific">Cyclotella atomus</name>
    <dbReference type="NCBI Taxonomy" id="382360"/>
    <lineage>
        <taxon>Eukaryota</taxon>
        <taxon>Sar</taxon>
        <taxon>Stramenopiles</taxon>
        <taxon>Ochrophyta</taxon>
        <taxon>Bacillariophyta</taxon>
        <taxon>Coscinodiscophyceae</taxon>
        <taxon>Thalassiosirophycidae</taxon>
        <taxon>Stephanodiscales</taxon>
        <taxon>Stephanodiscaceae</taxon>
        <taxon>Cyclotella</taxon>
    </lineage>
</organism>
<gene>
    <name evidence="8" type="ORF">ACHAWO_001974</name>
</gene>
<dbReference type="Pfam" id="PF01408">
    <property type="entry name" value="GFO_IDH_MocA"/>
    <property type="match status" value="1"/>
</dbReference>
<dbReference type="Pfam" id="PF22725">
    <property type="entry name" value="GFO_IDH_MocA_C3"/>
    <property type="match status" value="1"/>
</dbReference>
<dbReference type="EMBL" id="JALLPJ020001409">
    <property type="protein sequence ID" value="KAL3765012.1"/>
    <property type="molecule type" value="Genomic_DNA"/>
</dbReference>
<dbReference type="Gene3D" id="3.30.360.10">
    <property type="entry name" value="Dihydrodipicolinate Reductase, domain 2"/>
    <property type="match status" value="1"/>
</dbReference>
<evidence type="ECO:0000313" key="8">
    <source>
        <dbReference type="EMBL" id="KAL3765012.1"/>
    </source>
</evidence>